<evidence type="ECO:0000313" key="1">
    <source>
        <dbReference type="EMBL" id="KPW92057.1"/>
    </source>
</evidence>
<dbReference type="PATRIC" id="fig|264450.4.peg.991"/>
<dbReference type="EMBL" id="LJQD01000420">
    <property type="protein sequence ID" value="KPW92057.1"/>
    <property type="molecule type" value="Genomic_DNA"/>
</dbReference>
<organism evidence="1 2">
    <name type="scientific">Pseudomonas syringae pv. castaneae</name>
    <dbReference type="NCBI Taxonomy" id="264450"/>
    <lineage>
        <taxon>Bacteria</taxon>
        <taxon>Pseudomonadati</taxon>
        <taxon>Pseudomonadota</taxon>
        <taxon>Gammaproteobacteria</taxon>
        <taxon>Pseudomonadales</taxon>
        <taxon>Pseudomonadaceae</taxon>
        <taxon>Pseudomonas</taxon>
        <taxon>Pseudomonas syringae</taxon>
    </lineage>
</organism>
<evidence type="ECO:0000313" key="2">
    <source>
        <dbReference type="Proteomes" id="UP000050381"/>
    </source>
</evidence>
<name>A0A0P9MJG3_PSESX</name>
<sequence>MTLIISFVAFKSRPSMSEERFGLCAGMTVFSAFRLGT</sequence>
<dbReference type="Proteomes" id="UP000050381">
    <property type="component" value="Unassembled WGS sequence"/>
</dbReference>
<accession>A0A0P9MJG3</accession>
<gene>
    <name evidence="1" type="ORF">ALO79_100584</name>
</gene>
<protein>
    <submittedName>
        <fullName evidence="1">Uncharacterized protein</fullName>
    </submittedName>
</protein>
<proteinExistence type="predicted"/>
<reference evidence="1 2" key="1">
    <citation type="submission" date="2015-09" db="EMBL/GenBank/DDBJ databases">
        <title>Genome announcement of multiple Pseudomonas syringae strains.</title>
        <authorList>
            <person name="Thakur S."/>
            <person name="Wang P.W."/>
            <person name="Gong Y."/>
            <person name="Weir B.S."/>
            <person name="Guttman D.S."/>
        </authorList>
    </citation>
    <scope>NUCLEOTIDE SEQUENCE [LARGE SCALE GENOMIC DNA]</scope>
    <source>
        <strain evidence="1 2">ICMP9419</strain>
    </source>
</reference>
<dbReference type="AlphaFoldDB" id="A0A0P9MJG3"/>
<comment type="caution">
    <text evidence="1">The sequence shown here is derived from an EMBL/GenBank/DDBJ whole genome shotgun (WGS) entry which is preliminary data.</text>
</comment>